<comment type="caution">
    <text evidence="7">The sequence shown here is derived from an EMBL/GenBank/DDBJ whole genome shotgun (WGS) entry which is preliminary data.</text>
</comment>
<dbReference type="InterPro" id="IPR012127">
    <property type="entry name" value="Cyt_c_prime"/>
</dbReference>
<feature type="signal peptide" evidence="6">
    <location>
        <begin position="1"/>
        <end position="23"/>
    </location>
</feature>
<evidence type="ECO:0000256" key="2">
    <source>
        <dbReference type="ARBA" id="ARBA00022617"/>
    </source>
</evidence>
<dbReference type="PIRSF" id="PIRSF000027">
    <property type="entry name" value="Cytc_c_prime"/>
    <property type="match status" value="1"/>
</dbReference>
<gene>
    <name evidence="7" type="ORF">JW498_02915</name>
</gene>
<dbReference type="InterPro" id="IPR010980">
    <property type="entry name" value="Cyt_c/b562"/>
</dbReference>
<dbReference type="EMBL" id="JAFFZP010000003">
    <property type="protein sequence ID" value="MBN0986310.1"/>
    <property type="molecule type" value="Genomic_DNA"/>
</dbReference>
<dbReference type="InterPro" id="IPR002321">
    <property type="entry name" value="Cyt_c_II"/>
</dbReference>
<name>A0ABS2W3Z5_9GAMM</name>
<evidence type="ECO:0000256" key="1">
    <source>
        <dbReference type="ARBA" id="ARBA00022448"/>
    </source>
</evidence>
<dbReference type="PROSITE" id="PS51009">
    <property type="entry name" value="CYTCII"/>
    <property type="match status" value="1"/>
</dbReference>
<keyword evidence="5" id="KW-0408">Iron</keyword>
<organism evidence="7 8">
    <name type="scientific">Amphritea pacifica</name>
    <dbReference type="NCBI Taxonomy" id="2811233"/>
    <lineage>
        <taxon>Bacteria</taxon>
        <taxon>Pseudomonadati</taxon>
        <taxon>Pseudomonadota</taxon>
        <taxon>Gammaproteobacteria</taxon>
        <taxon>Oceanospirillales</taxon>
        <taxon>Oceanospirillaceae</taxon>
        <taxon>Amphritea</taxon>
    </lineage>
</organism>
<evidence type="ECO:0000256" key="4">
    <source>
        <dbReference type="ARBA" id="ARBA00022982"/>
    </source>
</evidence>
<evidence type="ECO:0000256" key="5">
    <source>
        <dbReference type="ARBA" id="ARBA00023004"/>
    </source>
</evidence>
<proteinExistence type="predicted"/>
<feature type="chain" id="PRO_5047250817" evidence="6">
    <location>
        <begin position="24"/>
        <end position="193"/>
    </location>
</feature>
<dbReference type="RefSeq" id="WP_205212878.1">
    <property type="nucleotide sequence ID" value="NZ_JAFFZP010000003.1"/>
</dbReference>
<dbReference type="Gene3D" id="1.20.120.10">
    <property type="entry name" value="Cytochrome c/b562"/>
    <property type="match status" value="1"/>
</dbReference>
<reference evidence="7 8" key="1">
    <citation type="submission" date="2021-02" db="EMBL/GenBank/DDBJ databases">
        <title>A novel species of genus Amphritea isolated from a fishpond in China.</title>
        <authorList>
            <person name="Lu H."/>
        </authorList>
    </citation>
    <scope>NUCLEOTIDE SEQUENCE [LARGE SCALE GENOMIC DNA]</scope>
    <source>
        <strain evidence="7 8">RP18W</strain>
    </source>
</reference>
<sequence length="193" mass="21049">MKKIILSICLLAMTTLTTQQVIAHGEATGVIKERMDLMEGMKDVVKEVSAIYKGEAEYNADTIRNAAETIKTHSGDAMTKLFPEGSLSGHSEAKPLIWEEWQRFKTLADRQVRLADGLYQAADNQESGNAGHMMGGSGMMGSSAGMMGSGGMMGGTEHMMDDPELLAKMPSSAVFQMLTDNCSSCHERYREEE</sequence>
<keyword evidence="6" id="KW-0732">Signal</keyword>
<dbReference type="Pfam" id="PF01322">
    <property type="entry name" value="Cytochrom_C_2"/>
    <property type="match status" value="1"/>
</dbReference>
<dbReference type="SUPFAM" id="SSF47175">
    <property type="entry name" value="Cytochromes"/>
    <property type="match status" value="1"/>
</dbReference>
<keyword evidence="3" id="KW-0479">Metal-binding</keyword>
<accession>A0ABS2W3Z5</accession>
<keyword evidence="1" id="KW-0813">Transport</keyword>
<evidence type="ECO:0000313" key="8">
    <source>
        <dbReference type="Proteomes" id="UP000760472"/>
    </source>
</evidence>
<keyword evidence="2" id="KW-0349">Heme</keyword>
<keyword evidence="4" id="KW-0249">Electron transport</keyword>
<protein>
    <submittedName>
        <fullName evidence="7">Cytochrome c</fullName>
    </submittedName>
</protein>
<evidence type="ECO:0000256" key="3">
    <source>
        <dbReference type="ARBA" id="ARBA00022723"/>
    </source>
</evidence>
<dbReference type="Proteomes" id="UP000760472">
    <property type="component" value="Unassembled WGS sequence"/>
</dbReference>
<keyword evidence="8" id="KW-1185">Reference proteome</keyword>
<evidence type="ECO:0000256" key="6">
    <source>
        <dbReference type="SAM" id="SignalP"/>
    </source>
</evidence>
<evidence type="ECO:0000313" key="7">
    <source>
        <dbReference type="EMBL" id="MBN0986310.1"/>
    </source>
</evidence>